<dbReference type="AlphaFoldDB" id="H7FLL5"/>
<evidence type="ECO:0000313" key="2">
    <source>
        <dbReference type="Proteomes" id="UP000005566"/>
    </source>
</evidence>
<organism evidence="1 2">
    <name type="scientific">Flavobacterium frigoris (strain PS1)</name>
    <dbReference type="NCBI Taxonomy" id="1086011"/>
    <lineage>
        <taxon>Bacteria</taxon>
        <taxon>Pseudomonadati</taxon>
        <taxon>Bacteroidota</taxon>
        <taxon>Flavobacteriia</taxon>
        <taxon>Flavobacteriales</taxon>
        <taxon>Flavobacteriaceae</taxon>
        <taxon>Flavobacterium</taxon>
    </lineage>
</organism>
<dbReference type="Proteomes" id="UP000005566">
    <property type="component" value="Unassembled WGS sequence"/>
</dbReference>
<dbReference type="OrthoDB" id="2867208at2"/>
<dbReference type="RefSeq" id="WP_007136240.1">
    <property type="nucleotide sequence ID" value="NZ_AHKF01000004.1"/>
</dbReference>
<reference evidence="1 2" key="1">
    <citation type="journal article" date="2014" name="Acta Crystallogr. D">
        <title>Structure-based characterization and antifreeze properties of a hyperactive ice-binding protein from the Antarctic bacterium Flavobacterium frigoris PS1.</title>
        <authorList>
            <person name="Do H."/>
            <person name="Kim S.J."/>
            <person name="Kim H.J."/>
            <person name="Lee J.H."/>
        </authorList>
    </citation>
    <scope>NUCLEOTIDE SEQUENCE [LARGE SCALE GENOMIC DNA]</scope>
    <source>
        <strain evidence="1 2">PS1</strain>
    </source>
</reference>
<name>H7FLL5_FLAFP</name>
<dbReference type="EMBL" id="AHKF01000004">
    <property type="protein sequence ID" value="EIA10557.1"/>
    <property type="molecule type" value="Genomic_DNA"/>
</dbReference>
<dbReference type="PATRIC" id="fig|1086011.3.peg.60"/>
<proteinExistence type="predicted"/>
<accession>H7FLL5</accession>
<dbReference type="STRING" id="1086011.HJ01_00063"/>
<comment type="caution">
    <text evidence="1">The sequence shown here is derived from an EMBL/GenBank/DDBJ whole genome shotgun (WGS) entry which is preliminary data.</text>
</comment>
<sequence length="69" mass="7824">MEKLFSFLKKLVLLRSLVFLYSCIQDEMISIHSNGNKKQIGIKMTRKLVLRPEGDKKNSPSQGTTIAIS</sequence>
<keyword evidence="2" id="KW-1185">Reference proteome</keyword>
<evidence type="ECO:0000313" key="1">
    <source>
        <dbReference type="EMBL" id="EIA10557.1"/>
    </source>
</evidence>
<protein>
    <submittedName>
        <fullName evidence="1">Uncharacterized protein</fullName>
    </submittedName>
</protein>
<gene>
    <name evidence="1" type="ORF">HJ01_00063</name>
</gene>